<reference evidence="1" key="1">
    <citation type="journal article" date="2009" name="PLoS Genet.">
        <title>Sequencing, mapping, and analysis of 27,455 maize full-length cDNAs.</title>
        <authorList>
            <person name="Soderlund C."/>
            <person name="Descour A."/>
            <person name="Kudrna D."/>
            <person name="Bomhoff M."/>
            <person name="Boyd L."/>
            <person name="Currie J."/>
            <person name="Angelova A."/>
            <person name="Collura K."/>
            <person name="Wissotski M."/>
            <person name="Ashley E."/>
            <person name="Morrow D."/>
            <person name="Fernandes J."/>
            <person name="Walbot V."/>
            <person name="Yu Y."/>
        </authorList>
    </citation>
    <scope>NUCLEOTIDE SEQUENCE</scope>
    <source>
        <strain evidence="1">B73</strain>
    </source>
</reference>
<protein>
    <submittedName>
        <fullName evidence="1">Uncharacterized protein</fullName>
    </submittedName>
</protein>
<dbReference type="KEGG" id="zma:100384156"/>
<name>C0PM11_MAIZE</name>
<accession>C0PM11</accession>
<organism evidence="1">
    <name type="scientific">Zea mays</name>
    <name type="common">Maize</name>
    <dbReference type="NCBI Taxonomy" id="4577"/>
    <lineage>
        <taxon>Eukaryota</taxon>
        <taxon>Viridiplantae</taxon>
        <taxon>Streptophyta</taxon>
        <taxon>Embryophyta</taxon>
        <taxon>Tracheophyta</taxon>
        <taxon>Spermatophyta</taxon>
        <taxon>Magnoliopsida</taxon>
        <taxon>Liliopsida</taxon>
        <taxon>Poales</taxon>
        <taxon>Poaceae</taxon>
        <taxon>PACMAD clade</taxon>
        <taxon>Panicoideae</taxon>
        <taxon>Andropogonodae</taxon>
        <taxon>Andropogoneae</taxon>
        <taxon>Tripsacinae</taxon>
        <taxon>Zea</taxon>
    </lineage>
</organism>
<dbReference type="EMBL" id="BT069330">
    <property type="protein sequence ID" value="ACN36227.1"/>
    <property type="molecule type" value="mRNA"/>
</dbReference>
<evidence type="ECO:0000313" key="1">
    <source>
        <dbReference type="EMBL" id="ACN36227.1"/>
    </source>
</evidence>
<reference evidence="1" key="2">
    <citation type="submission" date="2012-06" db="EMBL/GenBank/DDBJ databases">
        <authorList>
            <person name="Yu Y."/>
            <person name="Currie J."/>
            <person name="Lomeli R."/>
            <person name="Angelova A."/>
            <person name="Collura K."/>
            <person name="Wissotski M."/>
            <person name="Campos D."/>
            <person name="Kudrna D."/>
            <person name="Golser W."/>
            <person name="Ashely E."/>
            <person name="Descour A."/>
            <person name="Fernandes J."/>
            <person name="Soderlund C."/>
            <person name="Walbot V."/>
        </authorList>
    </citation>
    <scope>NUCLEOTIDE SEQUENCE</scope>
    <source>
        <strain evidence="1">B73</strain>
    </source>
</reference>
<sequence>MSSISFSFCRWASTGTGASASNMSPTNLYTCANGMSSGDNGSSICCWSSTTPIADASLALPPPPPPPPAQSMLVPLKLLDLEEVLLRVAPYLDCRLGADMLLDLLPVASKHEQRVDEAGVLLGAPPLAGLGDGVGLPRLLPGHLAAPAVRGRVIPLHGPAQLSSADA</sequence>
<proteinExistence type="evidence at transcript level"/>
<dbReference type="AlphaFoldDB" id="C0PM11"/>